<dbReference type="Proteomes" id="UP000260773">
    <property type="component" value="Unassembled WGS sequence"/>
</dbReference>
<sequence length="257" mass="30163">MEQEVKDMRLELQFDLDKPEINLDYRRLILSWLKAGLTRCNQGKYYERYFGGTEQKDYSFTVLLGRAKFTREKIYLPEPKMKVIFSADNRHKTGLIFYSSFLGMKNNHYLLPEGNAMTLRRVSQKREQLINESTIYFQTCLGNGLCIREHDRETNRDRFITYKDSDFREKAIEILKYQASMAGFPESILEDLSIEPVQCKKVLVYFYKRYIDVSVGIFKMHGNPDVLQYFYEAGMCSKKSAGFGQVNILRQGETGDE</sequence>
<feature type="domain" description="CRISPR associated protein Cas6 C-terminal" evidence="2">
    <location>
        <begin position="130"/>
        <end position="248"/>
    </location>
</feature>
<reference evidence="3 4" key="1">
    <citation type="submission" date="2018-08" db="EMBL/GenBank/DDBJ databases">
        <title>A genome reference for cultivated species of the human gut microbiota.</title>
        <authorList>
            <person name="Zou Y."/>
            <person name="Xue W."/>
            <person name="Luo G."/>
        </authorList>
    </citation>
    <scope>NUCLEOTIDE SEQUENCE [LARGE SCALE GENOMIC DNA]</scope>
    <source>
        <strain evidence="3 4">AF45-17</strain>
    </source>
</reference>
<accession>A0A3E2TD55</accession>
<evidence type="ECO:0000256" key="1">
    <source>
        <dbReference type="ARBA" id="ARBA00023118"/>
    </source>
</evidence>
<dbReference type="Gene3D" id="3.30.70.1890">
    <property type="match status" value="1"/>
</dbReference>
<evidence type="ECO:0000313" key="4">
    <source>
        <dbReference type="Proteomes" id="UP000260773"/>
    </source>
</evidence>
<dbReference type="PANTHER" id="PTHR36984">
    <property type="entry name" value="CRISPR-ASSOCIATED ENDORIBONUCLEASE CAS6 1"/>
    <property type="match status" value="1"/>
</dbReference>
<dbReference type="GO" id="GO:0051607">
    <property type="term" value="P:defense response to virus"/>
    <property type="evidence" value="ECO:0007669"/>
    <property type="project" value="UniProtKB-KW"/>
</dbReference>
<dbReference type="Pfam" id="PF01881">
    <property type="entry name" value="Cas_Cas6_C"/>
    <property type="match status" value="1"/>
</dbReference>
<keyword evidence="1" id="KW-0051">Antiviral defense</keyword>
<dbReference type="AlphaFoldDB" id="A0A3E2TD55"/>
<evidence type="ECO:0000313" key="3">
    <source>
        <dbReference type="EMBL" id="RGB72934.1"/>
    </source>
</evidence>
<proteinExistence type="predicted"/>
<dbReference type="EMBL" id="QVEP01000072">
    <property type="protein sequence ID" value="RGB72934.1"/>
    <property type="molecule type" value="Genomic_DNA"/>
</dbReference>
<dbReference type="PANTHER" id="PTHR36984:SF3">
    <property type="entry name" value="CRISPR-ASSOCIATED ENDORIBONUCLEASE CAS6"/>
    <property type="match status" value="1"/>
</dbReference>
<organism evidence="3 4">
    <name type="scientific">Coprococcus catus</name>
    <dbReference type="NCBI Taxonomy" id="116085"/>
    <lineage>
        <taxon>Bacteria</taxon>
        <taxon>Bacillati</taxon>
        <taxon>Bacillota</taxon>
        <taxon>Clostridia</taxon>
        <taxon>Lachnospirales</taxon>
        <taxon>Lachnospiraceae</taxon>
        <taxon>Coprococcus</taxon>
    </lineage>
</organism>
<dbReference type="InterPro" id="IPR045747">
    <property type="entry name" value="CRISPR-assoc_prot_Cas6_N_sf"/>
</dbReference>
<evidence type="ECO:0000259" key="2">
    <source>
        <dbReference type="Pfam" id="PF01881"/>
    </source>
</evidence>
<dbReference type="InterPro" id="IPR049435">
    <property type="entry name" value="Cas_Cas6_C"/>
</dbReference>
<dbReference type="Gene3D" id="3.30.70.1900">
    <property type="match status" value="1"/>
</dbReference>
<name>A0A3E2TD55_9FIRM</name>
<comment type="caution">
    <text evidence="3">The sequence shown here is derived from an EMBL/GenBank/DDBJ whole genome shotgun (WGS) entry which is preliminary data.</text>
</comment>
<protein>
    <submittedName>
        <fullName evidence="3">CRISPR-associated endoribonuclease Cas6</fullName>
    </submittedName>
</protein>
<dbReference type="GO" id="GO:0016788">
    <property type="term" value="F:hydrolase activity, acting on ester bonds"/>
    <property type="evidence" value="ECO:0007669"/>
    <property type="project" value="InterPro"/>
</dbReference>
<dbReference type="InterPro" id="IPR010156">
    <property type="entry name" value="CRISPR-assoc_prot_Cas6"/>
</dbReference>
<gene>
    <name evidence="3" type="ORF">DW070_16265</name>
</gene>